<evidence type="ECO:0000256" key="2">
    <source>
        <dbReference type="ARBA" id="ARBA00011897"/>
    </source>
</evidence>
<keyword evidence="7" id="KW-0732">Signal</keyword>
<accession>A0ABV2QIX2</accession>
<dbReference type="Proteomes" id="UP001549320">
    <property type="component" value="Unassembled WGS sequence"/>
</dbReference>
<feature type="chain" id="PRO_5045571335" description="prolyl oligopeptidase" evidence="7">
    <location>
        <begin position="18"/>
        <end position="740"/>
    </location>
</feature>
<dbReference type="SUPFAM" id="SSF53474">
    <property type="entry name" value="alpha/beta-Hydrolases"/>
    <property type="match status" value="1"/>
</dbReference>
<comment type="caution">
    <text evidence="10">The sequence shown here is derived from an EMBL/GenBank/DDBJ whole genome shotgun (WGS) entry which is preliminary data.</text>
</comment>
<dbReference type="EMBL" id="JBEPSH010000018">
    <property type="protein sequence ID" value="MET4580467.1"/>
    <property type="molecule type" value="Genomic_DNA"/>
</dbReference>
<evidence type="ECO:0000256" key="6">
    <source>
        <dbReference type="SAM" id="MobiDB-lite"/>
    </source>
</evidence>
<dbReference type="EC" id="3.4.21.26" evidence="2"/>
<dbReference type="PANTHER" id="PTHR42881:SF2">
    <property type="entry name" value="PROLYL ENDOPEPTIDASE"/>
    <property type="match status" value="1"/>
</dbReference>
<keyword evidence="5" id="KW-0720">Serine protease</keyword>
<dbReference type="Gene3D" id="3.40.50.1820">
    <property type="entry name" value="alpha/beta hydrolase"/>
    <property type="match status" value="1"/>
</dbReference>
<dbReference type="InterPro" id="IPR023302">
    <property type="entry name" value="Pept_S9A_N"/>
</dbReference>
<evidence type="ECO:0000259" key="8">
    <source>
        <dbReference type="Pfam" id="PF00326"/>
    </source>
</evidence>
<dbReference type="Pfam" id="PF00326">
    <property type="entry name" value="Peptidase_S9"/>
    <property type="match status" value="1"/>
</dbReference>
<evidence type="ECO:0000313" key="10">
    <source>
        <dbReference type="EMBL" id="MET4580467.1"/>
    </source>
</evidence>
<dbReference type="PRINTS" id="PR00862">
    <property type="entry name" value="PROLIGOPTASE"/>
</dbReference>
<feature type="region of interest" description="Disordered" evidence="6">
    <location>
        <begin position="21"/>
        <end position="47"/>
    </location>
</feature>
<evidence type="ECO:0000256" key="7">
    <source>
        <dbReference type="SAM" id="SignalP"/>
    </source>
</evidence>
<dbReference type="Gene3D" id="2.130.10.120">
    <property type="entry name" value="Prolyl oligopeptidase, N-terminal domain"/>
    <property type="match status" value="1"/>
</dbReference>
<organism evidence="10 11">
    <name type="scientific">Ottowia thiooxydans</name>
    <dbReference type="NCBI Taxonomy" id="219182"/>
    <lineage>
        <taxon>Bacteria</taxon>
        <taxon>Pseudomonadati</taxon>
        <taxon>Pseudomonadota</taxon>
        <taxon>Betaproteobacteria</taxon>
        <taxon>Burkholderiales</taxon>
        <taxon>Comamonadaceae</taxon>
        <taxon>Ottowia</taxon>
    </lineage>
</organism>
<dbReference type="PANTHER" id="PTHR42881">
    <property type="entry name" value="PROLYL ENDOPEPTIDASE"/>
    <property type="match status" value="1"/>
</dbReference>
<sequence length="740" mass="81263">MSIKRLTWILIALAALAGCGGGSDDPAPEPSRPAYPQTRSGSASDVYFGRTVSDPYRWLEDITSRETDDWVRAQNQLTDSHITVMADYGALSARVANLAEPVSDKQSGVNRQQRVEGVQAKDGKYYYQIQKRQLRQESTRPAQASDFASADNVIYVARSAKDIGGGTALVKADDFRIDPDDHIQLLNHQVSQDGRYLAYAMVRNYSDLADLHIIDLQQAGFGIMLTIPNVWAGSFVLLDQGIAYATPRSTTDAHVSPHTYQTLYYRPFTGEAAQAWVQGSQFDQLAPVGTHEGYLYYSLTTGNSAALGRTNIADPQHSVELILDGRAQGKSFEFFGPSQEDPEKVLIRTSQGAALNRLIEVDLQRAAPENWREILPNSPPGVTDYVNTIVQCGTSFYAEHLVHGSSKLFHYGAQGRNEITLPAEGSASMSCTGQADELAYSYSSLVQPYTSYKYDPATREISQGPTMGVPAYDPSQYEMRRLTVTSQDGTPFPVYIAHKKGLKANGDAPVMLYAYGGFDVPMLPAFDTKYIPLLESGGIYAVAQVRGGSEFGSAWWDAGRLLNKQNTYDDIAAAAEHLIAAGLTKPAKLAMQGESNGGLSTAVLGLQRPDLFAVTFPTVGVLDLLRYDLFTSGFGWHDDYGQANHQAQFENLMKISPLHTVKAKTYSPTYIFTGKSDGRVMPAHSYKYAATLQNTATGHHPHLLYAFSKDGHSLQSNRTQFLTYMWTAFFHHTGARYAAN</sequence>
<keyword evidence="4 10" id="KW-0378">Hydrolase</keyword>
<keyword evidence="3" id="KW-0645">Protease</keyword>
<dbReference type="SUPFAM" id="SSF50993">
    <property type="entry name" value="Peptidase/esterase 'gauge' domain"/>
    <property type="match status" value="1"/>
</dbReference>
<feature type="signal peptide" evidence="7">
    <location>
        <begin position="1"/>
        <end position="17"/>
    </location>
</feature>
<dbReference type="InterPro" id="IPR051167">
    <property type="entry name" value="Prolyl_oligopep/macrocyclase"/>
</dbReference>
<keyword evidence="11" id="KW-1185">Reference proteome</keyword>
<proteinExistence type="predicted"/>
<dbReference type="GO" id="GO:0004252">
    <property type="term" value="F:serine-type endopeptidase activity"/>
    <property type="evidence" value="ECO:0007669"/>
    <property type="project" value="UniProtKB-EC"/>
</dbReference>
<dbReference type="RefSeq" id="WP_354449423.1">
    <property type="nucleotide sequence ID" value="NZ_JBEPSH010000018.1"/>
</dbReference>
<dbReference type="InterPro" id="IPR029058">
    <property type="entry name" value="AB_hydrolase_fold"/>
</dbReference>
<evidence type="ECO:0000256" key="5">
    <source>
        <dbReference type="ARBA" id="ARBA00022825"/>
    </source>
</evidence>
<name>A0ABV2QIX2_9BURK</name>
<evidence type="ECO:0000256" key="1">
    <source>
        <dbReference type="ARBA" id="ARBA00001070"/>
    </source>
</evidence>
<dbReference type="Pfam" id="PF02897">
    <property type="entry name" value="Peptidase_S9_N"/>
    <property type="match status" value="1"/>
</dbReference>
<feature type="domain" description="Peptidase S9A N-terminal" evidence="9">
    <location>
        <begin position="37"/>
        <end position="461"/>
    </location>
</feature>
<dbReference type="InterPro" id="IPR002470">
    <property type="entry name" value="Peptidase_S9A"/>
</dbReference>
<evidence type="ECO:0000259" key="9">
    <source>
        <dbReference type="Pfam" id="PF02897"/>
    </source>
</evidence>
<protein>
    <recommendedName>
        <fullName evidence="2">prolyl oligopeptidase</fullName>
        <ecNumber evidence="2">3.4.21.26</ecNumber>
    </recommendedName>
</protein>
<comment type="catalytic activity">
    <reaction evidence="1">
        <text>Hydrolysis of Pro-|-Xaa &gt;&gt; Ala-|-Xaa in oligopeptides.</text>
        <dbReference type="EC" id="3.4.21.26"/>
    </reaction>
</comment>
<dbReference type="InterPro" id="IPR001375">
    <property type="entry name" value="Peptidase_S9_cat"/>
</dbReference>
<evidence type="ECO:0000256" key="4">
    <source>
        <dbReference type="ARBA" id="ARBA00022801"/>
    </source>
</evidence>
<dbReference type="PROSITE" id="PS51257">
    <property type="entry name" value="PROKAR_LIPOPROTEIN"/>
    <property type="match status" value="1"/>
</dbReference>
<evidence type="ECO:0000313" key="11">
    <source>
        <dbReference type="Proteomes" id="UP001549320"/>
    </source>
</evidence>
<feature type="domain" description="Peptidase S9 prolyl oligopeptidase catalytic" evidence="8">
    <location>
        <begin position="526"/>
        <end position="721"/>
    </location>
</feature>
<reference evidence="10 11" key="1">
    <citation type="submission" date="2024-06" db="EMBL/GenBank/DDBJ databases">
        <title>Sorghum-associated microbial communities from plants grown in Nebraska, USA.</title>
        <authorList>
            <person name="Schachtman D."/>
        </authorList>
    </citation>
    <scope>NUCLEOTIDE SEQUENCE [LARGE SCALE GENOMIC DNA]</scope>
    <source>
        <strain evidence="10 11">2709</strain>
    </source>
</reference>
<gene>
    <name evidence="10" type="ORF">ABIE13_005608</name>
</gene>
<evidence type="ECO:0000256" key="3">
    <source>
        <dbReference type="ARBA" id="ARBA00022670"/>
    </source>
</evidence>